<dbReference type="Gene3D" id="3.40.50.450">
    <property type="match status" value="1"/>
</dbReference>
<name>Q2IUD5_RHOP2</name>
<dbReference type="InterPro" id="IPR051239">
    <property type="entry name" value="2'-dNMP_N-hydrolase"/>
</dbReference>
<proteinExistence type="predicted"/>
<evidence type="ECO:0000313" key="2">
    <source>
        <dbReference type="Proteomes" id="UP000008809"/>
    </source>
</evidence>
<dbReference type="eggNOG" id="COG3613">
    <property type="taxonomic scope" value="Bacteria"/>
</dbReference>
<dbReference type="AlphaFoldDB" id="Q2IUD5"/>
<protein>
    <recommendedName>
        <fullName evidence="3">Nucleoside 2-deoxyribosyltransferase</fullName>
    </recommendedName>
</protein>
<dbReference type="STRING" id="316058.RPB_3480"/>
<accession>Q2IUD5</accession>
<dbReference type="PANTHER" id="PTHR15364">
    <property type="entry name" value="2'-DEOXYNUCLEOSIDE 5'-PHOSPHATE N-HYDROLASE 1"/>
    <property type="match status" value="1"/>
</dbReference>
<dbReference type="RefSeq" id="WP_011442359.1">
    <property type="nucleotide sequence ID" value="NC_007778.1"/>
</dbReference>
<dbReference type="SUPFAM" id="SSF52309">
    <property type="entry name" value="N-(deoxy)ribosyltransferase-like"/>
    <property type="match status" value="1"/>
</dbReference>
<dbReference type="PANTHER" id="PTHR15364:SF0">
    <property type="entry name" value="2'-DEOXYNUCLEOSIDE 5'-PHOSPHATE N-HYDROLASE 1"/>
    <property type="match status" value="1"/>
</dbReference>
<keyword evidence="2" id="KW-1185">Reference proteome</keyword>
<sequence length="156" mass="17555">MKNRPTIYFAAPLFNDRERAFNTKVAHELERYAEVFLPQRDGELLSELIQNGMTASLAERRIFRADALAMRNSDLLVAILDGAHIDEAVAFEIGFACGLNCCCVGLQTDTRRALPSGNNPMIGQSLHRIFPELEALYDWVTCWSAEWFATNLRSTA</sequence>
<evidence type="ECO:0008006" key="3">
    <source>
        <dbReference type="Google" id="ProtNLM"/>
    </source>
</evidence>
<dbReference type="GO" id="GO:0070694">
    <property type="term" value="F:5-hydroxymethyl-dUMP N-hydrolase activity"/>
    <property type="evidence" value="ECO:0007669"/>
    <property type="project" value="TreeGrafter"/>
</dbReference>
<dbReference type="KEGG" id="rpb:RPB_3480"/>
<gene>
    <name evidence="1" type="ordered locus">RPB_3480</name>
</gene>
<dbReference type="GO" id="GO:0009159">
    <property type="term" value="P:deoxyribonucleoside monophosphate catabolic process"/>
    <property type="evidence" value="ECO:0007669"/>
    <property type="project" value="TreeGrafter"/>
</dbReference>
<dbReference type="HOGENOM" id="CLU_117644_2_1_5"/>
<dbReference type="Proteomes" id="UP000008809">
    <property type="component" value="Chromosome"/>
</dbReference>
<dbReference type="EMBL" id="CP000250">
    <property type="protein sequence ID" value="ABD08175.1"/>
    <property type="molecule type" value="Genomic_DNA"/>
</dbReference>
<organism evidence="1 2">
    <name type="scientific">Rhodopseudomonas palustris (strain HaA2)</name>
    <dbReference type="NCBI Taxonomy" id="316058"/>
    <lineage>
        <taxon>Bacteria</taxon>
        <taxon>Pseudomonadati</taxon>
        <taxon>Pseudomonadota</taxon>
        <taxon>Alphaproteobacteria</taxon>
        <taxon>Hyphomicrobiales</taxon>
        <taxon>Nitrobacteraceae</taxon>
        <taxon>Rhodopseudomonas</taxon>
    </lineage>
</organism>
<dbReference type="Pfam" id="PF05014">
    <property type="entry name" value="Nuc_deoxyrib_tr"/>
    <property type="match status" value="1"/>
</dbReference>
<reference evidence="1 2" key="1">
    <citation type="submission" date="2006-01" db="EMBL/GenBank/DDBJ databases">
        <title>Complete sequence of Rhodopseudomonas palustris HaA2.</title>
        <authorList>
            <consortium name="US DOE Joint Genome Institute"/>
            <person name="Copeland A."/>
            <person name="Lucas S."/>
            <person name="Lapidus A."/>
            <person name="Barry K."/>
            <person name="Detter J.C."/>
            <person name="Glavina T."/>
            <person name="Hammon N."/>
            <person name="Israni S."/>
            <person name="Pitluck S."/>
            <person name="Chain P."/>
            <person name="Malfatti S."/>
            <person name="Shin M."/>
            <person name="Vergez L."/>
            <person name="Schmutz J."/>
            <person name="Larimer F."/>
            <person name="Land M."/>
            <person name="Hauser L."/>
            <person name="Pelletier D.A."/>
            <person name="Kyrpides N."/>
            <person name="Anderson I."/>
            <person name="Oda Y."/>
            <person name="Harwood C.S."/>
            <person name="Richardson P."/>
        </authorList>
    </citation>
    <scope>NUCLEOTIDE SEQUENCE [LARGE SCALE GENOMIC DNA]</scope>
    <source>
        <strain evidence="1 2">HaA2</strain>
    </source>
</reference>
<evidence type="ECO:0000313" key="1">
    <source>
        <dbReference type="EMBL" id="ABD08175.1"/>
    </source>
</evidence>
<dbReference type="InterPro" id="IPR007710">
    <property type="entry name" value="Nucleoside_deoxyribTrfase"/>
</dbReference>
<dbReference type="OrthoDB" id="397706at2"/>